<organism evidence="1 2">
    <name type="scientific">Nocardia terpenica</name>
    <dbReference type="NCBI Taxonomy" id="455432"/>
    <lineage>
        <taxon>Bacteria</taxon>
        <taxon>Bacillati</taxon>
        <taxon>Actinomycetota</taxon>
        <taxon>Actinomycetes</taxon>
        <taxon>Mycobacteriales</taxon>
        <taxon>Nocardiaceae</taxon>
        <taxon>Nocardia</taxon>
    </lineage>
</organism>
<dbReference type="EMBL" id="CP023778">
    <property type="protein sequence ID" value="ATL65873.1"/>
    <property type="molecule type" value="Genomic_DNA"/>
</dbReference>
<name>A0A291RE75_9NOCA</name>
<gene>
    <name evidence="1" type="ORF">CRH09_06235</name>
</gene>
<dbReference type="KEGG" id="ntp:CRH09_06235"/>
<dbReference type="Proteomes" id="UP000221961">
    <property type="component" value="Chromosome"/>
</dbReference>
<reference evidence="1 2" key="1">
    <citation type="submission" date="2017-10" db="EMBL/GenBank/DDBJ databases">
        <title>Comparative genomics between pathogenic Norcardia.</title>
        <authorList>
            <person name="Zeng L."/>
        </authorList>
    </citation>
    <scope>NUCLEOTIDE SEQUENCE [LARGE SCALE GENOMIC DNA]</scope>
    <source>
        <strain evidence="1 2">NC_YFY_NT001</strain>
    </source>
</reference>
<accession>A0A291RE75</accession>
<proteinExistence type="predicted"/>
<evidence type="ECO:0000313" key="1">
    <source>
        <dbReference type="EMBL" id="ATL65873.1"/>
    </source>
</evidence>
<sequence>MGLAAGVAAWVGTVVAVWIAANCGLGDEDEADLAVRNRFAHQPLPEARTMPLPRVTDLSAFDLLVLQQHTMPSEPYPVTAGRSRG</sequence>
<protein>
    <submittedName>
        <fullName evidence="1">Uncharacterized protein</fullName>
    </submittedName>
</protein>
<evidence type="ECO:0000313" key="2">
    <source>
        <dbReference type="Proteomes" id="UP000221961"/>
    </source>
</evidence>
<dbReference type="AlphaFoldDB" id="A0A291RE75"/>